<keyword evidence="10 17" id="KW-0573">Peptidoglycan synthesis</keyword>
<dbReference type="GO" id="GO:0006048">
    <property type="term" value="P:UDP-N-acetylglucosamine biosynthetic process"/>
    <property type="evidence" value="ECO:0007669"/>
    <property type="project" value="UniProtKB-UniPathway"/>
</dbReference>
<dbReference type="SUPFAM" id="SSF53448">
    <property type="entry name" value="Nucleotide-diphospho-sugar transferases"/>
    <property type="match status" value="1"/>
</dbReference>
<feature type="binding site" evidence="17">
    <location>
        <position position="478"/>
    </location>
    <ligand>
        <name>acetyl-CoA</name>
        <dbReference type="ChEBI" id="CHEBI:57288"/>
    </ligand>
</feature>
<comment type="subunit">
    <text evidence="17">Homotrimer.</text>
</comment>
<evidence type="ECO:0000256" key="13">
    <source>
        <dbReference type="ARBA" id="ARBA00023316"/>
    </source>
</evidence>
<dbReference type="Pfam" id="PF12804">
    <property type="entry name" value="NTP_transf_3"/>
    <property type="match status" value="1"/>
</dbReference>
<keyword evidence="21" id="KW-1185">Reference proteome</keyword>
<dbReference type="UniPathway" id="UPA00973"/>
<dbReference type="Proteomes" id="UP000619260">
    <property type="component" value="Unassembled WGS sequence"/>
</dbReference>
<feature type="binding site" evidence="17">
    <location>
        <position position="371"/>
    </location>
    <ligand>
        <name>UDP-N-acetyl-alpha-D-glucosamine</name>
        <dbReference type="ChEBI" id="CHEBI:57705"/>
    </ligand>
</feature>
<dbReference type="GO" id="GO:0000902">
    <property type="term" value="P:cell morphogenesis"/>
    <property type="evidence" value="ECO:0007669"/>
    <property type="project" value="UniProtKB-UniRule"/>
</dbReference>
<feature type="binding site" evidence="17">
    <location>
        <begin position="424"/>
        <end position="425"/>
    </location>
    <ligand>
        <name>acetyl-CoA</name>
        <dbReference type="ChEBI" id="CHEBI:57288"/>
    </ligand>
</feature>
<sequence>MAERPALSGRPGRIDPSRVVTMAPFTQADTEGVRVRTVIVLAAGMGKRMKSDLPKVLHPVLGRTLVGHVLATVGEAFGGDARTVVVVGNGAERVTSHVAEIAPEAVVALQAEQRGTGHAVRIALESAKVTEGRVIVLNGDIPMLTAETLRALERLHDEGDGAAATMLTAEVDDPTGLGRIVRTVDGGVAKIVEHRDATPEELAIREINAGAYAFDGMLLQETLAKVSTHNDQGEEYLTDVVALLVDSGRPVRAYRTADADETLGCNDRVELAALRARLRDRVNEGWMRSGVSIIDPATTWIDVTARVEPDAVIEPNTHLRGSTTVGAGAVVGPDTSLIDTDVAARATVLRTHAQGASVGEGASVGPYAYLRPGTALGTKAKVGTFVETKNAQLGEGAKVPHLSYIGDATVGEHSNVGAATVTVNYDGVAKHRTVIGAHARTGADNMFVAPVEVGDGAYTAAGSVITNDVPPGALGVARGKQRNIDGWVARRRPGTAAADAAARASGGPVDDEGAASGDVRGDRAGEEAGGR</sequence>
<evidence type="ECO:0000259" key="19">
    <source>
        <dbReference type="Pfam" id="PF12804"/>
    </source>
</evidence>
<dbReference type="InterPro" id="IPR005882">
    <property type="entry name" value="Bifunctional_GlmU"/>
</dbReference>
<dbReference type="Gene3D" id="2.160.10.10">
    <property type="entry name" value="Hexapeptide repeat proteins"/>
    <property type="match status" value="1"/>
</dbReference>
<dbReference type="InterPro" id="IPR050065">
    <property type="entry name" value="GlmU-like"/>
</dbReference>
<evidence type="ECO:0000256" key="10">
    <source>
        <dbReference type="ARBA" id="ARBA00022984"/>
    </source>
</evidence>
<comment type="catalytic activity">
    <reaction evidence="14 17">
        <text>alpha-D-glucosamine 1-phosphate + acetyl-CoA = N-acetyl-alpha-D-glucosamine 1-phosphate + CoA + H(+)</text>
        <dbReference type="Rhea" id="RHEA:13725"/>
        <dbReference type="ChEBI" id="CHEBI:15378"/>
        <dbReference type="ChEBI" id="CHEBI:57287"/>
        <dbReference type="ChEBI" id="CHEBI:57288"/>
        <dbReference type="ChEBI" id="CHEBI:57776"/>
        <dbReference type="ChEBI" id="CHEBI:58516"/>
        <dbReference type="EC" id="2.3.1.157"/>
    </reaction>
</comment>
<evidence type="ECO:0000256" key="9">
    <source>
        <dbReference type="ARBA" id="ARBA00022960"/>
    </source>
</evidence>
<feature type="binding site" evidence="17">
    <location>
        <position position="193"/>
    </location>
    <ligand>
        <name>UDP-N-acetyl-alpha-D-glucosamine</name>
        <dbReference type="ChEBI" id="CHEBI:57705"/>
    </ligand>
</feature>
<comment type="pathway">
    <text evidence="17">Bacterial outer membrane biogenesis; LPS lipid A biosynthesis.</text>
</comment>
<dbReference type="HAMAP" id="MF_01631">
    <property type="entry name" value="GlmU"/>
    <property type="match status" value="1"/>
</dbReference>
<dbReference type="GO" id="GO:0000287">
    <property type="term" value="F:magnesium ion binding"/>
    <property type="evidence" value="ECO:0007669"/>
    <property type="project" value="UniProtKB-UniRule"/>
</dbReference>
<gene>
    <name evidence="17 20" type="primary">glmU</name>
    <name evidence="20" type="ORF">Val02_80500</name>
</gene>
<evidence type="ECO:0000313" key="21">
    <source>
        <dbReference type="Proteomes" id="UP000619260"/>
    </source>
</evidence>
<comment type="catalytic activity">
    <reaction evidence="15 17">
        <text>N-acetyl-alpha-D-glucosamine 1-phosphate + UTP + H(+) = UDP-N-acetyl-alpha-D-glucosamine + diphosphate</text>
        <dbReference type="Rhea" id="RHEA:13509"/>
        <dbReference type="ChEBI" id="CHEBI:15378"/>
        <dbReference type="ChEBI" id="CHEBI:33019"/>
        <dbReference type="ChEBI" id="CHEBI:46398"/>
        <dbReference type="ChEBI" id="CHEBI:57705"/>
        <dbReference type="ChEBI" id="CHEBI:57776"/>
        <dbReference type="EC" id="2.7.7.23"/>
    </reaction>
</comment>
<evidence type="ECO:0000313" key="20">
    <source>
        <dbReference type="EMBL" id="GIJ51164.1"/>
    </source>
</evidence>
<evidence type="ECO:0000256" key="15">
    <source>
        <dbReference type="ARBA" id="ARBA00048493"/>
    </source>
</evidence>
<dbReference type="GO" id="GO:0016020">
    <property type="term" value="C:membrane"/>
    <property type="evidence" value="ECO:0007669"/>
    <property type="project" value="GOC"/>
</dbReference>
<dbReference type="GO" id="GO:0005737">
    <property type="term" value="C:cytoplasm"/>
    <property type="evidence" value="ECO:0007669"/>
    <property type="project" value="UniProtKB-SubCell"/>
</dbReference>
<evidence type="ECO:0000256" key="4">
    <source>
        <dbReference type="ARBA" id="ARBA00022679"/>
    </source>
</evidence>
<keyword evidence="6 17" id="KW-0479">Metal-binding</keyword>
<feature type="binding site" evidence="17">
    <location>
        <position position="461"/>
    </location>
    <ligand>
        <name>acetyl-CoA</name>
        <dbReference type="ChEBI" id="CHEBI:57288"/>
    </ligand>
</feature>
<dbReference type="UniPathway" id="UPA00113">
    <property type="reaction ID" value="UER00532"/>
</dbReference>
<dbReference type="GO" id="GO:0009252">
    <property type="term" value="P:peptidoglycan biosynthetic process"/>
    <property type="evidence" value="ECO:0007669"/>
    <property type="project" value="UniProtKB-UniRule"/>
</dbReference>
<evidence type="ECO:0000256" key="6">
    <source>
        <dbReference type="ARBA" id="ARBA00022723"/>
    </source>
</evidence>
<dbReference type="GO" id="GO:0003977">
    <property type="term" value="F:UDP-N-acetylglucosamine diphosphorylase activity"/>
    <property type="evidence" value="ECO:0007669"/>
    <property type="project" value="UniProtKB-UniRule"/>
</dbReference>
<comment type="function">
    <text evidence="16 17">Catalyzes the last two sequential reactions in the de novo biosynthetic pathway for UDP-N-acetylglucosamine (UDP-GlcNAc). The C-terminal domain catalyzes the transfer of acetyl group from acetyl coenzyme A to glucosamine-1-phosphate (GlcN-1-P) to produce N-acetylglucosamine-1-phosphate (GlcNAc-1-P), which is converted into UDP-GlcNAc by the transfer of uridine 5-monophosphate (from uridine 5-triphosphate), a reaction catalyzed by the N-terminal domain.</text>
</comment>
<keyword evidence="9 17" id="KW-0133">Cell shape</keyword>
<reference evidence="20" key="1">
    <citation type="submission" date="2021-01" db="EMBL/GenBank/DDBJ databases">
        <title>Whole genome shotgun sequence of Virgisporangium aliadipatigenens NBRC 105644.</title>
        <authorList>
            <person name="Komaki H."/>
            <person name="Tamura T."/>
        </authorList>
    </citation>
    <scope>NUCLEOTIDE SEQUENCE</scope>
    <source>
        <strain evidence="20">NBRC 105644</strain>
    </source>
</reference>
<evidence type="ECO:0000256" key="3">
    <source>
        <dbReference type="ARBA" id="ARBA00022490"/>
    </source>
</evidence>
<dbReference type="EMBL" id="BOPF01000044">
    <property type="protein sequence ID" value="GIJ51164.1"/>
    <property type="molecule type" value="Genomic_DNA"/>
</dbReference>
<comment type="pathway">
    <text evidence="17">Nucleotide-sugar biosynthesis; UDP-N-acetyl-alpha-D-glucosamine biosynthesis; N-acetyl-alpha-D-glucosamine 1-phosphate from alpha-D-glucosamine 6-phosphate (route II): step 2/2.</text>
</comment>
<evidence type="ECO:0000256" key="7">
    <source>
        <dbReference type="ARBA" id="ARBA00022737"/>
    </source>
</evidence>
<feature type="region of interest" description="Pyrophosphorylase" evidence="17">
    <location>
        <begin position="1"/>
        <end position="268"/>
    </location>
</feature>
<comment type="similarity">
    <text evidence="2 17">In the N-terminal section; belongs to the N-acetylglucosamine-1-phosphate uridyltransferase family.</text>
</comment>
<dbReference type="NCBIfam" id="NF010932">
    <property type="entry name" value="PRK14352.1"/>
    <property type="match status" value="1"/>
</dbReference>
<proteinExistence type="inferred from homology"/>
<feature type="binding site" evidence="17">
    <location>
        <position position="208"/>
    </location>
    <ligand>
        <name>UDP-N-acetyl-alpha-D-glucosamine</name>
        <dbReference type="ChEBI" id="CHEBI:57705"/>
    </ligand>
</feature>
<comment type="caution">
    <text evidence="17">Lacks conserved residue(s) required for the propagation of feature annotation.</text>
</comment>
<comment type="pathway">
    <text evidence="17">Nucleotide-sugar biosynthesis; UDP-N-acetyl-alpha-D-glucosamine biosynthesis; UDP-N-acetyl-alpha-D-glucosamine from N-acetyl-alpha-D-glucosamine 1-phosphate: step 1/1.</text>
</comment>
<dbReference type="InterPro" id="IPR025877">
    <property type="entry name" value="MobA-like_NTP_Trfase"/>
</dbReference>
<feature type="region of interest" description="Linker" evidence="17">
    <location>
        <begin position="269"/>
        <end position="289"/>
    </location>
</feature>
<dbReference type="GO" id="GO:0009245">
    <property type="term" value="P:lipid A biosynthetic process"/>
    <property type="evidence" value="ECO:0007669"/>
    <property type="project" value="UniProtKB-UniRule"/>
</dbReference>
<feature type="binding site" evidence="17">
    <location>
        <position position="266"/>
    </location>
    <ligand>
        <name>UDP-N-acetyl-alpha-D-glucosamine</name>
        <dbReference type="ChEBI" id="CHEBI:57705"/>
    </ligand>
</feature>
<comment type="similarity">
    <text evidence="1 17">In the C-terminal section; belongs to the transferase hexapeptide repeat family.</text>
</comment>
<feature type="binding site" evidence="17">
    <location>
        <begin position="115"/>
        <end position="116"/>
    </location>
    <ligand>
        <name>UDP-N-acetyl-alpha-D-glucosamine</name>
        <dbReference type="ChEBI" id="CHEBI:57705"/>
    </ligand>
</feature>
<feature type="binding site" evidence="17">
    <location>
        <position position="110"/>
    </location>
    <ligand>
        <name>UDP-N-acetyl-alpha-D-glucosamine</name>
        <dbReference type="ChEBI" id="CHEBI:57705"/>
    </ligand>
</feature>
<feature type="binding site" evidence="17">
    <location>
        <position position="404"/>
    </location>
    <ligand>
        <name>UDP-N-acetyl-alpha-D-glucosamine</name>
        <dbReference type="ChEBI" id="CHEBI:57705"/>
    </ligand>
</feature>
<feature type="binding site" evidence="17">
    <location>
        <position position="389"/>
    </location>
    <ligand>
        <name>UDP-N-acetyl-alpha-D-glucosamine</name>
        <dbReference type="ChEBI" id="CHEBI:57705"/>
    </ligand>
</feature>
<dbReference type="EC" id="2.7.7.23" evidence="17"/>
<evidence type="ECO:0000256" key="8">
    <source>
        <dbReference type="ARBA" id="ARBA00022842"/>
    </source>
</evidence>
<dbReference type="CDD" id="cd02540">
    <property type="entry name" value="GT2_GlmU_N_bac"/>
    <property type="match status" value="1"/>
</dbReference>
<feature type="domain" description="MobA-like NTP transferase" evidence="19">
    <location>
        <begin position="38"/>
        <end position="165"/>
    </location>
</feature>
<dbReference type="InterPro" id="IPR038009">
    <property type="entry name" value="GlmU_C_LbH"/>
</dbReference>
<accession>A0A8J3YT20</accession>
<feature type="region of interest" description="N-acetyltransferase" evidence="17">
    <location>
        <begin position="290"/>
        <end position="531"/>
    </location>
</feature>
<feature type="binding site" evidence="17">
    <location>
        <position position="178"/>
    </location>
    <ligand>
        <name>UDP-N-acetyl-alpha-D-glucosamine</name>
        <dbReference type="ChEBI" id="CHEBI:57705"/>
    </ligand>
</feature>
<dbReference type="NCBIfam" id="TIGR01173">
    <property type="entry name" value="glmU"/>
    <property type="match status" value="1"/>
</dbReference>
<evidence type="ECO:0000256" key="16">
    <source>
        <dbReference type="ARBA" id="ARBA00049628"/>
    </source>
</evidence>
<dbReference type="AlphaFoldDB" id="A0A8J3YT20"/>
<dbReference type="Gene3D" id="3.90.550.10">
    <property type="entry name" value="Spore Coat Polysaccharide Biosynthesis Protein SpsA, Chain A"/>
    <property type="match status" value="1"/>
</dbReference>
<evidence type="ECO:0000256" key="18">
    <source>
        <dbReference type="SAM" id="MobiDB-lite"/>
    </source>
</evidence>
<dbReference type="InterPro" id="IPR011004">
    <property type="entry name" value="Trimer_LpxA-like_sf"/>
</dbReference>
<dbReference type="PANTHER" id="PTHR43584:SF3">
    <property type="entry name" value="BIFUNCTIONAL PROTEIN GLMU"/>
    <property type="match status" value="1"/>
</dbReference>
<dbReference type="SUPFAM" id="SSF51161">
    <property type="entry name" value="Trimeric LpxA-like enzymes"/>
    <property type="match status" value="1"/>
</dbReference>
<dbReference type="GO" id="GO:0071555">
    <property type="term" value="P:cell wall organization"/>
    <property type="evidence" value="ECO:0007669"/>
    <property type="project" value="UniProtKB-KW"/>
</dbReference>
<feature type="binding site" evidence="17">
    <location>
        <position position="55"/>
    </location>
    <ligand>
        <name>UDP-N-acetyl-alpha-D-glucosamine</name>
        <dbReference type="ChEBI" id="CHEBI:57705"/>
    </ligand>
</feature>
<dbReference type="CDD" id="cd03353">
    <property type="entry name" value="LbH_GlmU_C"/>
    <property type="match status" value="1"/>
</dbReference>
<dbReference type="GO" id="GO:0008360">
    <property type="term" value="P:regulation of cell shape"/>
    <property type="evidence" value="ECO:0007669"/>
    <property type="project" value="UniProtKB-KW"/>
</dbReference>
<dbReference type="InterPro" id="IPR029044">
    <property type="entry name" value="Nucleotide-diphossugar_trans"/>
</dbReference>
<evidence type="ECO:0000256" key="2">
    <source>
        <dbReference type="ARBA" id="ARBA00007947"/>
    </source>
</evidence>
<feature type="binding site" evidence="17">
    <location>
        <position position="415"/>
    </location>
    <ligand>
        <name>UDP-N-acetyl-alpha-D-glucosamine</name>
        <dbReference type="ChEBI" id="CHEBI:57705"/>
    </ligand>
</feature>
<feature type="binding site" evidence="17">
    <location>
        <position position="266"/>
    </location>
    <ligand>
        <name>Mg(2+)</name>
        <dbReference type="ChEBI" id="CHEBI:18420"/>
    </ligand>
</feature>
<dbReference type="PANTHER" id="PTHR43584">
    <property type="entry name" value="NUCLEOTIDYL TRANSFERASE"/>
    <property type="match status" value="1"/>
</dbReference>
<feature type="compositionally biased region" description="Low complexity" evidence="18">
    <location>
        <begin position="494"/>
        <end position="504"/>
    </location>
</feature>
<dbReference type="GO" id="GO:0019134">
    <property type="term" value="F:glucosamine-1-phosphate N-acetyltransferase activity"/>
    <property type="evidence" value="ECO:0007669"/>
    <property type="project" value="UniProtKB-UniRule"/>
</dbReference>
<evidence type="ECO:0000256" key="5">
    <source>
        <dbReference type="ARBA" id="ARBA00022695"/>
    </source>
</evidence>
<evidence type="ECO:0000256" key="1">
    <source>
        <dbReference type="ARBA" id="ARBA00007707"/>
    </source>
</evidence>
<evidence type="ECO:0000256" key="11">
    <source>
        <dbReference type="ARBA" id="ARBA00023268"/>
    </source>
</evidence>
<protein>
    <recommendedName>
        <fullName evidence="17">Bifunctional protein GlmU</fullName>
    </recommendedName>
    <domain>
        <recommendedName>
            <fullName evidence="17">UDP-N-acetylglucosamine pyrophosphorylase</fullName>
            <ecNumber evidence="17">2.7.7.23</ecNumber>
        </recommendedName>
        <alternativeName>
            <fullName evidence="17">N-acetylglucosamine-1-phosphate uridyltransferase</fullName>
        </alternativeName>
    </domain>
    <domain>
        <recommendedName>
            <fullName evidence="17">Glucosamine-1-phosphate N-acetyltransferase</fullName>
            <ecNumber evidence="17">2.3.1.157</ecNumber>
        </recommendedName>
    </domain>
</protein>
<keyword evidence="12 17" id="KW-0012">Acyltransferase</keyword>
<keyword evidence="13 17" id="KW-0961">Cell wall biogenesis/degradation</keyword>
<keyword evidence="7 17" id="KW-0677">Repeat</keyword>
<evidence type="ECO:0000256" key="17">
    <source>
        <dbReference type="HAMAP-Rule" id="MF_01631"/>
    </source>
</evidence>
<name>A0A8J3YT20_9ACTN</name>
<feature type="binding site" evidence="17">
    <location>
        <begin position="41"/>
        <end position="44"/>
    </location>
    <ligand>
        <name>UDP-N-acetyl-alpha-D-glucosamine</name>
        <dbReference type="ChEBI" id="CHEBI:57705"/>
    </ligand>
</feature>
<keyword evidence="4 17" id="KW-0808">Transferase</keyword>
<comment type="subcellular location">
    <subcellularLocation>
        <location evidence="17">Cytoplasm</location>
    </subcellularLocation>
</comment>
<feature type="binding site" evidence="17">
    <location>
        <position position="140"/>
    </location>
    <ligand>
        <name>Mg(2+)</name>
        <dbReference type="ChEBI" id="CHEBI:18420"/>
    </ligand>
</feature>
<feature type="binding site" evidence="17">
    <location>
        <position position="418"/>
    </location>
    <ligand>
        <name>acetyl-CoA</name>
        <dbReference type="ChEBI" id="CHEBI:57288"/>
    </ligand>
</feature>
<keyword evidence="3 17" id="KW-0963">Cytoplasm</keyword>
<keyword evidence="11 17" id="KW-0511">Multifunctional enzyme</keyword>
<feature type="compositionally biased region" description="Basic and acidic residues" evidence="18">
    <location>
        <begin position="519"/>
        <end position="531"/>
    </location>
</feature>
<organism evidence="20 21">
    <name type="scientific">Virgisporangium aliadipatigenens</name>
    <dbReference type="NCBI Taxonomy" id="741659"/>
    <lineage>
        <taxon>Bacteria</taxon>
        <taxon>Bacillati</taxon>
        <taxon>Actinomycetota</taxon>
        <taxon>Actinomycetes</taxon>
        <taxon>Micromonosporales</taxon>
        <taxon>Micromonosporaceae</taxon>
        <taxon>Virgisporangium</taxon>
    </lineage>
</organism>
<evidence type="ECO:0000256" key="14">
    <source>
        <dbReference type="ARBA" id="ARBA00048247"/>
    </source>
</evidence>
<dbReference type="EC" id="2.3.1.157" evidence="17"/>
<feature type="active site" description="Proton acceptor" evidence="17">
    <location>
        <position position="401"/>
    </location>
</feature>
<feature type="region of interest" description="Disordered" evidence="18">
    <location>
        <begin position="488"/>
        <end position="531"/>
    </location>
</feature>
<comment type="cofactor">
    <cofactor evidence="17">
        <name>Mg(2+)</name>
        <dbReference type="ChEBI" id="CHEBI:18420"/>
    </cofactor>
    <text evidence="17">Binds 1 Mg(2+) ion per subunit.</text>
</comment>
<evidence type="ECO:0000256" key="12">
    <source>
        <dbReference type="ARBA" id="ARBA00023315"/>
    </source>
</evidence>
<keyword evidence="8 17" id="KW-0460">Magnesium</keyword>
<comment type="caution">
    <text evidence="20">The sequence shown here is derived from an EMBL/GenBank/DDBJ whole genome shotgun (WGS) entry which is preliminary data.</text>
</comment>
<keyword evidence="5 17" id="KW-0548">Nucleotidyltransferase</keyword>